<dbReference type="AlphaFoldDB" id="A0A6J6SPZ6"/>
<evidence type="ECO:0000313" key="11">
    <source>
        <dbReference type="EMBL" id="CAB5011148.1"/>
    </source>
</evidence>
<dbReference type="SUPFAM" id="SSF50129">
    <property type="entry name" value="GroES-like"/>
    <property type="match status" value="1"/>
</dbReference>
<dbReference type="InterPro" id="IPR036291">
    <property type="entry name" value="NAD(P)-bd_dom_sf"/>
</dbReference>
<dbReference type="PANTHER" id="PTHR43161">
    <property type="entry name" value="SORBITOL DEHYDROGENASE"/>
    <property type="match status" value="1"/>
</dbReference>
<evidence type="ECO:0000313" key="10">
    <source>
        <dbReference type="EMBL" id="CAB4968477.1"/>
    </source>
</evidence>
<evidence type="ECO:0000313" key="8">
    <source>
        <dbReference type="EMBL" id="CAB4736823.1"/>
    </source>
</evidence>
<dbReference type="SUPFAM" id="SSF51735">
    <property type="entry name" value="NAD(P)-binding Rossmann-fold domains"/>
    <property type="match status" value="1"/>
</dbReference>
<dbReference type="Pfam" id="PF00107">
    <property type="entry name" value="ADH_zinc_N"/>
    <property type="match status" value="1"/>
</dbReference>
<dbReference type="EMBL" id="CAFBOF010000001">
    <property type="protein sequence ID" value="CAB4968477.1"/>
    <property type="molecule type" value="Genomic_DNA"/>
</dbReference>
<dbReference type="EMBL" id="CAFBMM010000001">
    <property type="protein sequence ID" value="CAB4894308.1"/>
    <property type="molecule type" value="Genomic_DNA"/>
</dbReference>
<evidence type="ECO:0000256" key="1">
    <source>
        <dbReference type="ARBA" id="ARBA00001947"/>
    </source>
</evidence>
<evidence type="ECO:0000259" key="7">
    <source>
        <dbReference type="Pfam" id="PF08240"/>
    </source>
</evidence>
<evidence type="ECO:0000313" key="9">
    <source>
        <dbReference type="EMBL" id="CAB4894308.1"/>
    </source>
</evidence>
<accession>A0A6J6SPZ6</accession>
<gene>
    <name evidence="8" type="ORF">UFOPK2683_01630</name>
    <name evidence="9" type="ORF">UFOPK3605_00104</name>
    <name evidence="10" type="ORF">UFOPK3897_00108</name>
    <name evidence="11" type="ORF">UFOPK4121_00051</name>
</gene>
<dbReference type="EMBL" id="CAFBPQ010000001">
    <property type="protein sequence ID" value="CAB5011148.1"/>
    <property type="molecule type" value="Genomic_DNA"/>
</dbReference>
<comment type="cofactor">
    <cofactor evidence="1">
        <name>Zn(2+)</name>
        <dbReference type="ChEBI" id="CHEBI:29105"/>
    </cofactor>
</comment>
<dbReference type="EMBL" id="CAEZYK010000145">
    <property type="protein sequence ID" value="CAB4736823.1"/>
    <property type="molecule type" value="Genomic_DNA"/>
</dbReference>
<comment type="similarity">
    <text evidence="2">Belongs to the zinc-containing alcohol dehydrogenase family.</text>
</comment>
<evidence type="ECO:0000259" key="6">
    <source>
        <dbReference type="Pfam" id="PF00107"/>
    </source>
</evidence>
<dbReference type="InterPro" id="IPR013154">
    <property type="entry name" value="ADH-like_N"/>
</dbReference>
<evidence type="ECO:0000256" key="4">
    <source>
        <dbReference type="ARBA" id="ARBA00022833"/>
    </source>
</evidence>
<evidence type="ECO:0000256" key="2">
    <source>
        <dbReference type="ARBA" id="ARBA00008072"/>
    </source>
</evidence>
<dbReference type="Gene3D" id="3.90.180.10">
    <property type="entry name" value="Medium-chain alcohol dehydrogenases, catalytic domain"/>
    <property type="match status" value="1"/>
</dbReference>
<dbReference type="Gene3D" id="3.40.50.720">
    <property type="entry name" value="NAD(P)-binding Rossmann-like Domain"/>
    <property type="match status" value="1"/>
</dbReference>
<name>A0A6J6SPZ6_9ZZZZ</name>
<dbReference type="PANTHER" id="PTHR43161:SF9">
    <property type="entry name" value="SORBITOL DEHYDROGENASE"/>
    <property type="match status" value="1"/>
</dbReference>
<keyword evidence="5" id="KW-0560">Oxidoreductase</keyword>
<dbReference type="GO" id="GO:0046872">
    <property type="term" value="F:metal ion binding"/>
    <property type="evidence" value="ECO:0007669"/>
    <property type="project" value="UniProtKB-KW"/>
</dbReference>
<keyword evidence="3" id="KW-0479">Metal-binding</keyword>
<dbReference type="InterPro" id="IPR011032">
    <property type="entry name" value="GroES-like_sf"/>
</dbReference>
<protein>
    <submittedName>
        <fullName evidence="8">Unannotated protein</fullName>
    </submittedName>
</protein>
<dbReference type="GO" id="GO:0016491">
    <property type="term" value="F:oxidoreductase activity"/>
    <property type="evidence" value="ECO:0007669"/>
    <property type="project" value="UniProtKB-KW"/>
</dbReference>
<sequence>MRAVRHSAEGIEVVQVPDAAPNLESEIISVRSASICGSDLHLLQFGALPFTLGHEFAGITSTGRAVAIDPNVPCGTCDQCRGSASNRCRTATNRILGIGADGGMADSISVRKSALIDLPASLRLEDACLVEPLGVATHGMRQAQLVGGERIGVVGAGSIGLAAVAAARPLASEVGLAARHEHQQAAGERLGAKVAQGEYDVVIECAGTSSALERATEMCRPGGLVLFLSTLWDSVPIPGFTAMAKELGFRWSFTYGEHEHGTDLKDSAQLLSDNPEIAETLITHRFGIDEAREAFRVASDRKSGSIKVVIEP</sequence>
<feature type="domain" description="Alcohol dehydrogenase-like C-terminal" evidence="6">
    <location>
        <begin position="155"/>
        <end position="259"/>
    </location>
</feature>
<proteinExistence type="inferred from homology"/>
<evidence type="ECO:0000256" key="5">
    <source>
        <dbReference type="ARBA" id="ARBA00023002"/>
    </source>
</evidence>
<feature type="domain" description="Alcohol dehydrogenase-like N-terminal" evidence="7">
    <location>
        <begin position="27"/>
        <end position="119"/>
    </location>
</feature>
<dbReference type="InterPro" id="IPR013149">
    <property type="entry name" value="ADH-like_C"/>
</dbReference>
<reference evidence="8" key="1">
    <citation type="submission" date="2020-05" db="EMBL/GenBank/DDBJ databases">
        <authorList>
            <person name="Chiriac C."/>
            <person name="Salcher M."/>
            <person name="Ghai R."/>
            <person name="Kavagutti S V."/>
        </authorList>
    </citation>
    <scope>NUCLEOTIDE SEQUENCE</scope>
</reference>
<organism evidence="8">
    <name type="scientific">freshwater metagenome</name>
    <dbReference type="NCBI Taxonomy" id="449393"/>
    <lineage>
        <taxon>unclassified sequences</taxon>
        <taxon>metagenomes</taxon>
        <taxon>ecological metagenomes</taxon>
    </lineage>
</organism>
<keyword evidence="4" id="KW-0862">Zinc</keyword>
<dbReference type="Pfam" id="PF08240">
    <property type="entry name" value="ADH_N"/>
    <property type="match status" value="1"/>
</dbReference>
<evidence type="ECO:0000256" key="3">
    <source>
        <dbReference type="ARBA" id="ARBA00022723"/>
    </source>
</evidence>